<dbReference type="InterPro" id="IPR002121">
    <property type="entry name" value="HRDC_dom"/>
</dbReference>
<dbReference type="PROSITE" id="PS50967">
    <property type="entry name" value="HRDC"/>
    <property type="match status" value="1"/>
</dbReference>
<evidence type="ECO:0000259" key="2">
    <source>
        <dbReference type="PROSITE" id="PS50967"/>
    </source>
</evidence>
<dbReference type="GO" id="GO:0003676">
    <property type="term" value="F:nucleic acid binding"/>
    <property type="evidence" value="ECO:0007669"/>
    <property type="project" value="InterPro"/>
</dbReference>
<accession>A0A6N3GPM9</accession>
<dbReference type="Pfam" id="PF08378">
    <property type="entry name" value="NERD"/>
    <property type="match status" value="1"/>
</dbReference>
<name>A0A6N3GPM9_9CLOT</name>
<dbReference type="AlphaFoldDB" id="A0A6N3GPM9"/>
<evidence type="ECO:0000313" key="3">
    <source>
        <dbReference type="EMBL" id="VYU65903.1"/>
    </source>
</evidence>
<keyword evidence="3" id="KW-0378">Hydrolase</keyword>
<sequence>MSFLKNLLDIREIKGPEFYKDFESENKQLYDLEELFSRVKSEKRKKIQRDIINLKIGLEGERAVSYELKNSFIPMICLHDIRIENAGYVAQMDYILITEYFIMVLETKKLNGDIVINEAGEFIRRFKTKEGKVFKQEGMYSPIAQNERHIRILENFLKGNGIIKRVPIYSTVIIANPKAIINRSKAPYAIRNGIYKYDQITNMLKKKISKCQKDGKMFESHMVKIAEFLLENNKEITFDYNAKYGLTEEDFKESIVEEASEVLVDEEVIASEVVENEQVAATEVIAEEEAEEQVADNASDLYEEIRKYRYNKSKEEGNKPYFLFNNNTLDLLVKERPRTKEELLKVQGFGQVKVDKYGEDLLEIINKF</sequence>
<dbReference type="InterPro" id="IPR010997">
    <property type="entry name" value="HRDC-like_sf"/>
</dbReference>
<dbReference type="RefSeq" id="WP_156563191.1">
    <property type="nucleotide sequence ID" value="NZ_CACRTV010000087.1"/>
</dbReference>
<dbReference type="GO" id="GO:0000166">
    <property type="term" value="F:nucleotide binding"/>
    <property type="evidence" value="ECO:0007669"/>
    <property type="project" value="InterPro"/>
</dbReference>
<feature type="domain" description="NERD" evidence="1">
    <location>
        <begin position="56"/>
        <end position="176"/>
    </location>
</feature>
<gene>
    <name evidence="3" type="ORF">CPLFYP93_03207</name>
</gene>
<keyword evidence="3" id="KW-0547">Nucleotide-binding</keyword>
<reference evidence="3" key="1">
    <citation type="submission" date="2019-11" db="EMBL/GenBank/DDBJ databases">
        <authorList>
            <person name="Feng L."/>
        </authorList>
    </citation>
    <scope>NUCLEOTIDE SEQUENCE</scope>
    <source>
        <strain evidence="3">CParaputrificumLFYP93</strain>
    </source>
</reference>
<keyword evidence="3" id="KW-0347">Helicase</keyword>
<dbReference type="InterPro" id="IPR011528">
    <property type="entry name" value="NERD"/>
</dbReference>
<protein>
    <submittedName>
        <fullName evidence="3">ATP-dependent DNA helicase RecQ</fullName>
    </submittedName>
</protein>
<evidence type="ECO:0000259" key="1">
    <source>
        <dbReference type="PROSITE" id="PS50965"/>
    </source>
</evidence>
<proteinExistence type="predicted"/>
<dbReference type="SUPFAM" id="SSF47819">
    <property type="entry name" value="HRDC-like"/>
    <property type="match status" value="1"/>
</dbReference>
<dbReference type="InterPro" id="IPR044876">
    <property type="entry name" value="HRDC_dom_sf"/>
</dbReference>
<dbReference type="Pfam" id="PF00570">
    <property type="entry name" value="HRDC"/>
    <property type="match status" value="1"/>
</dbReference>
<dbReference type="SMART" id="SM00341">
    <property type="entry name" value="HRDC"/>
    <property type="match status" value="1"/>
</dbReference>
<organism evidence="3">
    <name type="scientific">Clostridium paraputrificum</name>
    <dbReference type="NCBI Taxonomy" id="29363"/>
    <lineage>
        <taxon>Bacteria</taxon>
        <taxon>Bacillati</taxon>
        <taxon>Bacillota</taxon>
        <taxon>Clostridia</taxon>
        <taxon>Eubacteriales</taxon>
        <taxon>Clostridiaceae</taxon>
        <taxon>Clostridium</taxon>
    </lineage>
</organism>
<feature type="domain" description="HRDC" evidence="2">
    <location>
        <begin position="295"/>
        <end position="368"/>
    </location>
</feature>
<dbReference type="PROSITE" id="PS50965">
    <property type="entry name" value="NERD"/>
    <property type="match status" value="1"/>
</dbReference>
<dbReference type="EMBL" id="CACRTV010000087">
    <property type="protein sequence ID" value="VYU65903.1"/>
    <property type="molecule type" value="Genomic_DNA"/>
</dbReference>
<dbReference type="GO" id="GO:0004386">
    <property type="term" value="F:helicase activity"/>
    <property type="evidence" value="ECO:0007669"/>
    <property type="project" value="UniProtKB-KW"/>
</dbReference>
<keyword evidence="3" id="KW-0067">ATP-binding</keyword>
<dbReference type="Gene3D" id="1.10.150.80">
    <property type="entry name" value="HRDC domain"/>
    <property type="match status" value="1"/>
</dbReference>